<name>A0ABW9JQ39_9SPHI</name>
<sequence>MSKKSIRSRFLSIIDKYLKGKSNPEQNTLVDYFYDSIPNETISEEKLAVIGADIKNNIDQNISNNVVKLEPRRYTFLKIASCFVLLGIASTYVVQKYFIAKESNYALARNEKNSPIIVLRDGESYDLQDTMFNKLTQRVLDKGEKVFLLPADFGSDRTSINQIKNPSDRIFAFQLHDGTKAWLNPHSTLEILPITDGKRLVKIAGTVLFDVQKVKTTDSYMPFVVKTALQTIEVLGTKFIVNSFDKVNEDVLLLEGKVKLTHNNFQTAVILKPDQKASLRSTDPKILITKATDGYKVEAWHKGLFYFENEKMEDVMAEIAQWYGEEIVVSKNIRHIPITGMISRYDSVDQALKMIELTNNVKYTRSGSKIYVK</sequence>
<dbReference type="InterPro" id="IPR032508">
    <property type="entry name" value="FecR_C"/>
</dbReference>
<evidence type="ECO:0000313" key="4">
    <source>
        <dbReference type="Proteomes" id="UP001517367"/>
    </source>
</evidence>
<dbReference type="Pfam" id="PF04773">
    <property type="entry name" value="FecR"/>
    <property type="match status" value="1"/>
</dbReference>
<proteinExistence type="predicted"/>
<dbReference type="Gene3D" id="3.55.50.30">
    <property type="match status" value="1"/>
</dbReference>
<dbReference type="PANTHER" id="PTHR30273">
    <property type="entry name" value="PERIPLASMIC SIGNAL SENSOR AND SIGMA FACTOR ACTIVATOR FECR-RELATED"/>
    <property type="match status" value="1"/>
</dbReference>
<organism evidence="3 4">
    <name type="scientific">Pedobacter helvus</name>
    <dbReference type="NCBI Taxonomy" id="2563444"/>
    <lineage>
        <taxon>Bacteria</taxon>
        <taxon>Pseudomonadati</taxon>
        <taxon>Bacteroidota</taxon>
        <taxon>Sphingobacteriia</taxon>
        <taxon>Sphingobacteriales</taxon>
        <taxon>Sphingobacteriaceae</taxon>
        <taxon>Pedobacter</taxon>
    </lineage>
</organism>
<evidence type="ECO:0000259" key="1">
    <source>
        <dbReference type="Pfam" id="PF04773"/>
    </source>
</evidence>
<accession>A0ABW9JQ39</accession>
<dbReference type="EMBL" id="SRMP02000052">
    <property type="protein sequence ID" value="MFN0293905.1"/>
    <property type="molecule type" value="Genomic_DNA"/>
</dbReference>
<dbReference type="InterPro" id="IPR006860">
    <property type="entry name" value="FecR"/>
</dbReference>
<protein>
    <submittedName>
        <fullName evidence="3">FecR family protein</fullName>
    </submittedName>
</protein>
<keyword evidence="4" id="KW-1185">Reference proteome</keyword>
<feature type="domain" description="FecR protein" evidence="1">
    <location>
        <begin position="168"/>
        <end position="259"/>
    </location>
</feature>
<reference evidence="3 4" key="1">
    <citation type="submission" date="2024-12" db="EMBL/GenBank/DDBJ databases">
        <authorList>
            <person name="Hu S."/>
        </authorList>
    </citation>
    <scope>NUCLEOTIDE SEQUENCE [LARGE SCALE GENOMIC DNA]</scope>
    <source>
        <strain evidence="3 4">P-25</strain>
    </source>
</reference>
<dbReference type="Gene3D" id="2.60.120.1440">
    <property type="match status" value="1"/>
</dbReference>
<dbReference type="Pfam" id="PF16344">
    <property type="entry name" value="FecR_C"/>
    <property type="match status" value="1"/>
</dbReference>
<dbReference type="Proteomes" id="UP001517367">
    <property type="component" value="Unassembled WGS sequence"/>
</dbReference>
<dbReference type="RefSeq" id="WP_138729555.1">
    <property type="nucleotide sequence ID" value="NZ_SRMP02000052.1"/>
</dbReference>
<evidence type="ECO:0000259" key="2">
    <source>
        <dbReference type="Pfam" id="PF16344"/>
    </source>
</evidence>
<comment type="caution">
    <text evidence="3">The sequence shown here is derived from an EMBL/GenBank/DDBJ whole genome shotgun (WGS) entry which is preliminary data.</text>
</comment>
<dbReference type="PANTHER" id="PTHR30273:SF2">
    <property type="entry name" value="PROTEIN FECR"/>
    <property type="match status" value="1"/>
</dbReference>
<dbReference type="InterPro" id="IPR012373">
    <property type="entry name" value="Ferrdict_sens_TM"/>
</dbReference>
<evidence type="ECO:0000313" key="3">
    <source>
        <dbReference type="EMBL" id="MFN0293905.1"/>
    </source>
</evidence>
<feature type="domain" description="Protein FecR C-terminal" evidence="2">
    <location>
        <begin position="305"/>
        <end position="372"/>
    </location>
</feature>
<gene>
    <name evidence="3" type="ORF">E5L68_021190</name>
</gene>